<evidence type="ECO:0000256" key="2">
    <source>
        <dbReference type="SAM" id="Phobius"/>
    </source>
</evidence>
<evidence type="ECO:0000313" key="3">
    <source>
        <dbReference type="EMBL" id="OGD33956.1"/>
    </source>
</evidence>
<protein>
    <submittedName>
        <fullName evidence="3">Uncharacterized protein</fullName>
    </submittedName>
</protein>
<keyword evidence="1" id="KW-0175">Coiled coil</keyword>
<feature type="transmembrane region" description="Helical" evidence="2">
    <location>
        <begin position="12"/>
        <end position="36"/>
    </location>
</feature>
<keyword evidence="2" id="KW-0812">Transmembrane</keyword>
<name>A0A1F5BTP8_9BACT</name>
<dbReference type="STRING" id="1797298.A2988_00485"/>
<sequence>MANKKEFFEKLILIIVGLLAVVIAAFVFGWVGSFFAPKETTNQKIEEIKDDIKKLKEEVAISDYRKKETLHKFVLVSDFNNSTKNEKPTETFKKEIKVNGKLAFGYLYARASVNNKILSVYDSVYIKLTAILGGSYKEFGGHLRRDKSLDVQKLENSTELLYKLDSVFYKEKIPYREDVEALSVDFLRVLNSEEQQHIIAFTSTLGEGTIHELSIYYECREGDNCSISN</sequence>
<evidence type="ECO:0000313" key="4">
    <source>
        <dbReference type="Proteomes" id="UP000176650"/>
    </source>
</evidence>
<organism evidence="3 4">
    <name type="scientific">Candidatus Azambacteria bacterium RIFCSPLOWO2_01_FULL_46_25</name>
    <dbReference type="NCBI Taxonomy" id="1797298"/>
    <lineage>
        <taxon>Bacteria</taxon>
        <taxon>Candidatus Azamiibacteriota</taxon>
    </lineage>
</organism>
<feature type="coiled-coil region" evidence="1">
    <location>
        <begin position="38"/>
        <end position="65"/>
    </location>
</feature>
<proteinExistence type="predicted"/>
<keyword evidence="2" id="KW-1133">Transmembrane helix</keyword>
<dbReference type="Proteomes" id="UP000176650">
    <property type="component" value="Unassembled WGS sequence"/>
</dbReference>
<evidence type="ECO:0000256" key="1">
    <source>
        <dbReference type="SAM" id="Coils"/>
    </source>
</evidence>
<dbReference type="AlphaFoldDB" id="A0A1F5BTP8"/>
<accession>A0A1F5BTP8</accession>
<reference evidence="3 4" key="1">
    <citation type="journal article" date="2016" name="Nat. Commun.">
        <title>Thousands of microbial genomes shed light on interconnected biogeochemical processes in an aquifer system.</title>
        <authorList>
            <person name="Anantharaman K."/>
            <person name="Brown C.T."/>
            <person name="Hug L.A."/>
            <person name="Sharon I."/>
            <person name="Castelle C.J."/>
            <person name="Probst A.J."/>
            <person name="Thomas B.C."/>
            <person name="Singh A."/>
            <person name="Wilkins M.J."/>
            <person name="Karaoz U."/>
            <person name="Brodie E.L."/>
            <person name="Williams K.H."/>
            <person name="Hubbard S.S."/>
            <person name="Banfield J.F."/>
        </authorList>
    </citation>
    <scope>NUCLEOTIDE SEQUENCE [LARGE SCALE GENOMIC DNA]</scope>
</reference>
<comment type="caution">
    <text evidence="3">The sequence shown here is derived from an EMBL/GenBank/DDBJ whole genome shotgun (WGS) entry which is preliminary data.</text>
</comment>
<gene>
    <name evidence="3" type="ORF">A2988_00485</name>
</gene>
<dbReference type="EMBL" id="MEYS01000002">
    <property type="protein sequence ID" value="OGD33956.1"/>
    <property type="molecule type" value="Genomic_DNA"/>
</dbReference>
<keyword evidence="2" id="KW-0472">Membrane</keyword>